<organism evidence="2 3">
    <name type="scientific">Hydatigena taeniaeformis</name>
    <name type="common">Feline tapeworm</name>
    <name type="synonym">Taenia taeniaeformis</name>
    <dbReference type="NCBI Taxonomy" id="6205"/>
    <lineage>
        <taxon>Eukaryota</taxon>
        <taxon>Metazoa</taxon>
        <taxon>Spiralia</taxon>
        <taxon>Lophotrochozoa</taxon>
        <taxon>Platyhelminthes</taxon>
        <taxon>Cestoda</taxon>
        <taxon>Eucestoda</taxon>
        <taxon>Cyclophyllidea</taxon>
        <taxon>Taeniidae</taxon>
        <taxon>Hydatigera</taxon>
    </lineage>
</organism>
<keyword evidence="3" id="KW-1185">Reference proteome</keyword>
<feature type="transmembrane region" description="Helical" evidence="1">
    <location>
        <begin position="158"/>
        <end position="180"/>
    </location>
</feature>
<keyword evidence="1" id="KW-0812">Transmembrane</keyword>
<evidence type="ECO:0000313" key="3">
    <source>
        <dbReference type="Proteomes" id="UP000274429"/>
    </source>
</evidence>
<proteinExistence type="predicted"/>
<name>A0A3P7FEJ0_HYDTA</name>
<evidence type="ECO:0000256" key="1">
    <source>
        <dbReference type="SAM" id="Phobius"/>
    </source>
</evidence>
<evidence type="ECO:0000313" key="2">
    <source>
        <dbReference type="EMBL" id="VDM27304.1"/>
    </source>
</evidence>
<reference evidence="2 3" key="1">
    <citation type="submission" date="2018-11" db="EMBL/GenBank/DDBJ databases">
        <authorList>
            <consortium name="Pathogen Informatics"/>
        </authorList>
    </citation>
    <scope>NUCLEOTIDE SEQUENCE [LARGE SCALE GENOMIC DNA]</scope>
</reference>
<dbReference type="EMBL" id="UYWX01008171">
    <property type="protein sequence ID" value="VDM27304.1"/>
    <property type="molecule type" value="Genomic_DNA"/>
</dbReference>
<keyword evidence="1" id="KW-0472">Membrane</keyword>
<keyword evidence="1" id="KW-1133">Transmembrane helix</keyword>
<dbReference type="Proteomes" id="UP000274429">
    <property type="component" value="Unassembled WGS sequence"/>
</dbReference>
<gene>
    <name evidence="2" type="ORF">TTAC_LOCUS5601</name>
</gene>
<sequence>MPNRKDAATVDIGVGVKNGVCLNAKPGSLLKPGRSVDGWEDVRTFALSGEWGGKRSKSGTSGALFIKSPLYLMQSCMQLLNTPFNLTSCCVSPPPGFAFHERLIGLATSHAAISQQVTHHLILLLLLLLLLVLVLILLALILLRLVDTESINLTSTFRYIYCFTIVSLTIAATTPSTLLLHRNGQSRACSQRRGIEMNATYPIKATFAS</sequence>
<protein>
    <submittedName>
        <fullName evidence="2">Uncharacterized protein</fullName>
    </submittedName>
</protein>
<accession>A0A3P7FEJ0</accession>
<dbReference type="AlphaFoldDB" id="A0A3P7FEJ0"/>
<feature type="transmembrane region" description="Helical" evidence="1">
    <location>
        <begin position="121"/>
        <end position="146"/>
    </location>
</feature>